<dbReference type="InterPro" id="IPR011054">
    <property type="entry name" value="Rudment_hybrid_motif"/>
</dbReference>
<dbReference type="PANTHER" id="PTHR18866">
    <property type="entry name" value="CARBOXYLASE:PYRUVATE/ACETYL-COA/PROPIONYL-COA CARBOXYLASE"/>
    <property type="match status" value="1"/>
</dbReference>
<dbReference type="GO" id="GO:0005524">
    <property type="term" value="F:ATP binding"/>
    <property type="evidence" value="ECO:0007669"/>
    <property type="project" value="UniProtKB-UniRule"/>
</dbReference>
<reference evidence="8 9" key="1">
    <citation type="submission" date="2016-01" db="EMBL/GenBank/DDBJ databases">
        <title>Draft Genome Sequences of Seven Thermophilic Sporeformers Isolated from Foods.</title>
        <authorList>
            <person name="Berendsen E.M."/>
            <person name="Wells-Bennik M.H."/>
            <person name="Krawcyk A.O."/>
            <person name="De Jong A."/>
            <person name="Holsappel S."/>
            <person name="Eijlander R.T."/>
            <person name="Kuipers O.P."/>
        </authorList>
    </citation>
    <scope>NUCLEOTIDE SEQUENCE [LARGE SCALE GENOMIC DNA]</scope>
    <source>
        <strain evidence="8 9">B4135</strain>
    </source>
</reference>
<dbReference type="GO" id="GO:0016874">
    <property type="term" value="F:ligase activity"/>
    <property type="evidence" value="ECO:0007669"/>
    <property type="project" value="UniProtKB-KW"/>
</dbReference>
<dbReference type="PROSITE" id="PS00866">
    <property type="entry name" value="CPSASE_1"/>
    <property type="match status" value="1"/>
</dbReference>
<evidence type="ECO:0000256" key="3">
    <source>
        <dbReference type="ARBA" id="ARBA00022840"/>
    </source>
</evidence>
<feature type="domain" description="ATP-grasp" evidence="6">
    <location>
        <begin position="146"/>
        <end position="342"/>
    </location>
</feature>
<dbReference type="InterPro" id="IPR016185">
    <property type="entry name" value="PreATP-grasp_dom_sf"/>
</dbReference>
<sequence length="480" mass="53356">MQKREGIRGKKSNVNNGRLIFFEREKGMEKILVANRGEIALRVIRTLKKMGIGTVTVYSEPDEPLPFVREADHAFCIGKGPVRESYMNQDRLLEIAKKNGVDGIHPGYGFLSEDAGFARRVMEAGMVFIGPKPDTIALMGDKLAARQAMARAGVAVVPGSPEVGTAEEAAEAAREIGFPVMLKASGGGGGIGMALCRTEEEVYRSFQGVQSRAKAYFRSGGIYVEKFIGRARHVEIQVAGDARGNLVHLFERDCSAQRRNQKVIEETHSPLLSRNTRERMYEAALRAARAVSYENVGTVEFIVDEAENFYFLEMNTRLQVEHPVTEAVTGIDFVEWQVLLASGKPLPKPQQAIVHRGHAVEFRIYAEDPDNFYPSPGVIEKLAWGRGDDVRTDAGYEAGNRVTPFYDPLIAKCVFHGKTREDCLARAEKFFAETEIEGIKTNIPLLRGLIAYPPFAEGKYFTDLVQEYQREKGGKGDEKN</sequence>
<feature type="domain" description="Biotin carboxylation" evidence="7">
    <location>
        <begin position="27"/>
        <end position="470"/>
    </location>
</feature>
<dbReference type="PANTHER" id="PTHR18866:SF128">
    <property type="entry name" value="UREA AMIDOLYASE"/>
    <property type="match status" value="1"/>
</dbReference>
<dbReference type="SMART" id="SM00878">
    <property type="entry name" value="Biotin_carb_C"/>
    <property type="match status" value="1"/>
</dbReference>
<dbReference type="GO" id="GO:0046872">
    <property type="term" value="F:metal ion binding"/>
    <property type="evidence" value="ECO:0007669"/>
    <property type="project" value="InterPro"/>
</dbReference>
<dbReference type="Pfam" id="PF02786">
    <property type="entry name" value="CPSase_L_D2"/>
    <property type="match status" value="1"/>
</dbReference>
<evidence type="ECO:0000256" key="1">
    <source>
        <dbReference type="ARBA" id="ARBA00022598"/>
    </source>
</evidence>
<evidence type="ECO:0000256" key="5">
    <source>
        <dbReference type="PROSITE-ProRule" id="PRU00409"/>
    </source>
</evidence>
<evidence type="ECO:0000259" key="7">
    <source>
        <dbReference type="PROSITE" id="PS50979"/>
    </source>
</evidence>
<comment type="caution">
    <text evidence="8">The sequence shown here is derived from an EMBL/GenBank/DDBJ whole genome shotgun (WGS) entry which is preliminary data.</text>
</comment>
<keyword evidence="1" id="KW-0436">Ligase</keyword>
<dbReference type="PATRIC" id="fig|301148.3.peg.256"/>
<dbReference type="PROSITE" id="PS50975">
    <property type="entry name" value="ATP_GRASP"/>
    <property type="match status" value="1"/>
</dbReference>
<dbReference type="PROSITE" id="PS00867">
    <property type="entry name" value="CPSASE_2"/>
    <property type="match status" value="1"/>
</dbReference>
<dbReference type="InterPro" id="IPR011761">
    <property type="entry name" value="ATP-grasp"/>
</dbReference>
<dbReference type="SUPFAM" id="SSF51246">
    <property type="entry name" value="Rudiment single hybrid motif"/>
    <property type="match status" value="1"/>
</dbReference>
<dbReference type="Proteomes" id="UP000075683">
    <property type="component" value="Unassembled WGS sequence"/>
</dbReference>
<keyword evidence="4" id="KW-0092">Biotin</keyword>
<dbReference type="InterPro" id="IPR005479">
    <property type="entry name" value="CPAse_ATP-bd"/>
</dbReference>
<evidence type="ECO:0000313" key="9">
    <source>
        <dbReference type="Proteomes" id="UP000075683"/>
    </source>
</evidence>
<accession>A0A150LR39</accession>
<dbReference type="STRING" id="301148.B4135_2749"/>
<dbReference type="FunFam" id="3.30.1490.20:FF:000003">
    <property type="entry name" value="acetyl-CoA carboxylase isoform X1"/>
    <property type="match status" value="1"/>
</dbReference>
<dbReference type="PROSITE" id="PS50979">
    <property type="entry name" value="BC"/>
    <property type="match status" value="1"/>
</dbReference>
<evidence type="ECO:0000259" key="6">
    <source>
        <dbReference type="PROSITE" id="PS50975"/>
    </source>
</evidence>
<evidence type="ECO:0000313" key="8">
    <source>
        <dbReference type="EMBL" id="KYD14322.1"/>
    </source>
</evidence>
<evidence type="ECO:0008006" key="10">
    <source>
        <dbReference type="Google" id="ProtNLM"/>
    </source>
</evidence>
<dbReference type="InterPro" id="IPR011764">
    <property type="entry name" value="Biotin_carboxylation_dom"/>
</dbReference>
<dbReference type="EMBL" id="LQYT01000073">
    <property type="protein sequence ID" value="KYD14322.1"/>
    <property type="molecule type" value="Genomic_DNA"/>
</dbReference>
<dbReference type="SUPFAM" id="SSF56059">
    <property type="entry name" value="Glutathione synthetase ATP-binding domain-like"/>
    <property type="match status" value="1"/>
</dbReference>
<dbReference type="InterPro" id="IPR050856">
    <property type="entry name" value="Biotin_carboxylase_complex"/>
</dbReference>
<keyword evidence="2 5" id="KW-0547">Nucleotide-binding</keyword>
<dbReference type="OrthoDB" id="9807469at2"/>
<keyword evidence="3 5" id="KW-0067">ATP-binding</keyword>
<evidence type="ECO:0000256" key="2">
    <source>
        <dbReference type="ARBA" id="ARBA00022741"/>
    </source>
</evidence>
<dbReference type="FunFam" id="3.40.50.20:FF:000010">
    <property type="entry name" value="Propionyl-CoA carboxylase subunit alpha"/>
    <property type="match status" value="1"/>
</dbReference>
<dbReference type="InterPro" id="IPR005482">
    <property type="entry name" value="Biotin_COase_C"/>
</dbReference>
<dbReference type="InterPro" id="IPR005481">
    <property type="entry name" value="BC-like_N"/>
</dbReference>
<dbReference type="Gene3D" id="3.30.470.20">
    <property type="entry name" value="ATP-grasp fold, B domain"/>
    <property type="match status" value="1"/>
</dbReference>
<dbReference type="Pfam" id="PF00289">
    <property type="entry name" value="Biotin_carb_N"/>
    <property type="match status" value="1"/>
</dbReference>
<proteinExistence type="predicted"/>
<protein>
    <recommendedName>
        <fullName evidence="10">Biotin carboxylase</fullName>
    </recommendedName>
</protein>
<dbReference type="AlphaFoldDB" id="A0A150LR39"/>
<evidence type="ECO:0000256" key="4">
    <source>
        <dbReference type="ARBA" id="ARBA00023267"/>
    </source>
</evidence>
<organism evidence="8 9">
    <name type="scientific">Caldibacillus debilis</name>
    <dbReference type="NCBI Taxonomy" id="301148"/>
    <lineage>
        <taxon>Bacteria</taxon>
        <taxon>Bacillati</taxon>
        <taxon>Bacillota</taxon>
        <taxon>Bacilli</taxon>
        <taxon>Bacillales</taxon>
        <taxon>Bacillaceae</taxon>
        <taxon>Caldibacillus</taxon>
    </lineage>
</organism>
<dbReference type="Pfam" id="PF02785">
    <property type="entry name" value="Biotin_carb_C"/>
    <property type="match status" value="1"/>
</dbReference>
<dbReference type="SUPFAM" id="SSF52440">
    <property type="entry name" value="PreATP-grasp domain"/>
    <property type="match status" value="1"/>
</dbReference>
<name>A0A150LR39_9BACI</name>
<gene>
    <name evidence="8" type="ORF">B4135_2749</name>
</gene>